<accession>A0ABN9PWB4</accession>
<feature type="domain" description="Polycystin cation channel PKD1/PKD2" evidence="7">
    <location>
        <begin position="219"/>
        <end position="369"/>
    </location>
</feature>
<proteinExistence type="predicted"/>
<feature type="transmembrane region" description="Helical" evidence="6">
    <location>
        <begin position="236"/>
        <end position="255"/>
    </location>
</feature>
<organism evidence="8 9">
    <name type="scientific">Prorocentrum cordatum</name>
    <dbReference type="NCBI Taxonomy" id="2364126"/>
    <lineage>
        <taxon>Eukaryota</taxon>
        <taxon>Sar</taxon>
        <taxon>Alveolata</taxon>
        <taxon>Dinophyceae</taxon>
        <taxon>Prorocentrales</taxon>
        <taxon>Prorocentraceae</taxon>
        <taxon>Prorocentrum</taxon>
    </lineage>
</organism>
<evidence type="ECO:0000259" key="7">
    <source>
        <dbReference type="Pfam" id="PF08016"/>
    </source>
</evidence>
<sequence>MPDEEMALAVQMAGIAFYIFNRARGCVGNLRRAHLLPPREILATTALPDFLPCDGAFEKTWRRPGRLQPAPARALAHLVFPDALPIFAGLEEPWPPRRAWPHAAASAPCAAGAVAARGGAVAGGAAGEAGARRRGRGAAVGGVARAAVAGGAAPQLYMEPYKRKLYMEQLCNVRQYWKYTASVTMENYKPWSTRQGTVSAFPSTHRQDTADTADLAPGVIGHPEVFMPFSKVMEPLILSNNVLSLLAMSVWVKLFKYLCMSSYFRRLVRLIERCAARLVVFSLLLLTVFFGFAVAFFMGFGGTVQNFSTLSGSFLVLFFLLMDGFNLEQEWFQPGKDPWMPIMFVVYIATIYFVMLNIFVAVVLDVYSTFIITQRDRDGAEERHNPMLVFIRTYYNWLKGMSLVKEEAEGFLKAEDLSISLELLPGIVRRKWIEKKRRLQKIASEAFAGMELYPDDPTVPHREELRKRRRPGPQDGVEPQQQQRGGAPRARRQQDGRQAGGFLRGAPRRDDAGGEQGAAPASTRRGRDAAPAARLQAGGRRPPRRLGGPTAAGAEGRRRVRPEAEVEIIRRFKGEMQPGGEDATPAKLLQRTVFGKVDELEKVPFTSNEEEQVPHIPQITHITENMSNSVSEVRNEFRASLTLIIESTAGLFEHLVDITQAMDNVRRNVAAVVDQVHENQVYNKKVEPSEKSSDDDEGYEG</sequence>
<dbReference type="Pfam" id="PF08016">
    <property type="entry name" value="PKD_channel"/>
    <property type="match status" value="1"/>
</dbReference>
<protein>
    <recommendedName>
        <fullName evidence="7">Polycystin cation channel PKD1/PKD2 domain-containing protein</fullName>
    </recommendedName>
</protein>
<keyword evidence="4 6" id="KW-0472">Membrane</keyword>
<keyword evidence="3 6" id="KW-1133">Transmembrane helix</keyword>
<dbReference type="InterPro" id="IPR003915">
    <property type="entry name" value="PKD_2"/>
</dbReference>
<reference evidence="8" key="1">
    <citation type="submission" date="2023-10" db="EMBL/GenBank/DDBJ databases">
        <authorList>
            <person name="Chen Y."/>
            <person name="Shah S."/>
            <person name="Dougan E. K."/>
            <person name="Thang M."/>
            <person name="Chan C."/>
        </authorList>
    </citation>
    <scope>NUCLEOTIDE SEQUENCE [LARGE SCALE GENOMIC DNA]</scope>
</reference>
<dbReference type="EMBL" id="CAUYUJ010001459">
    <property type="protein sequence ID" value="CAK0796061.1"/>
    <property type="molecule type" value="Genomic_DNA"/>
</dbReference>
<keyword evidence="9" id="KW-1185">Reference proteome</keyword>
<gene>
    <name evidence="8" type="ORF">PCOR1329_LOCUS5542</name>
</gene>
<evidence type="ECO:0000256" key="5">
    <source>
        <dbReference type="SAM" id="MobiDB-lite"/>
    </source>
</evidence>
<feature type="transmembrane region" description="Helical" evidence="6">
    <location>
        <begin position="339"/>
        <end position="364"/>
    </location>
</feature>
<evidence type="ECO:0000256" key="2">
    <source>
        <dbReference type="ARBA" id="ARBA00022692"/>
    </source>
</evidence>
<evidence type="ECO:0000256" key="1">
    <source>
        <dbReference type="ARBA" id="ARBA00004141"/>
    </source>
</evidence>
<dbReference type="Gene3D" id="1.10.287.70">
    <property type="match status" value="1"/>
</dbReference>
<keyword evidence="2 6" id="KW-0812">Transmembrane</keyword>
<dbReference type="PANTHER" id="PTHR10877:SF183">
    <property type="entry name" value="AT14535P-RELATED"/>
    <property type="match status" value="1"/>
</dbReference>
<name>A0ABN9PWB4_9DINO</name>
<evidence type="ECO:0000313" key="8">
    <source>
        <dbReference type="EMBL" id="CAK0796061.1"/>
    </source>
</evidence>
<feature type="transmembrane region" description="Helical" evidence="6">
    <location>
        <begin position="307"/>
        <end position="327"/>
    </location>
</feature>
<comment type="subcellular location">
    <subcellularLocation>
        <location evidence="1">Membrane</location>
        <topology evidence="1">Multi-pass membrane protein</topology>
    </subcellularLocation>
</comment>
<comment type="caution">
    <text evidence="8">The sequence shown here is derived from an EMBL/GenBank/DDBJ whole genome shotgun (WGS) entry which is preliminary data.</text>
</comment>
<evidence type="ECO:0000256" key="4">
    <source>
        <dbReference type="ARBA" id="ARBA00023136"/>
    </source>
</evidence>
<dbReference type="InterPro" id="IPR051223">
    <property type="entry name" value="Polycystin"/>
</dbReference>
<dbReference type="PRINTS" id="PR01433">
    <property type="entry name" value="POLYCYSTIN2"/>
</dbReference>
<feature type="region of interest" description="Disordered" evidence="5">
    <location>
        <begin position="452"/>
        <end position="561"/>
    </location>
</feature>
<dbReference type="InterPro" id="IPR013122">
    <property type="entry name" value="PKD1_2_channel"/>
</dbReference>
<evidence type="ECO:0000256" key="6">
    <source>
        <dbReference type="SAM" id="Phobius"/>
    </source>
</evidence>
<dbReference type="PANTHER" id="PTHR10877">
    <property type="entry name" value="POLYCYSTIN FAMILY MEMBER"/>
    <property type="match status" value="1"/>
</dbReference>
<evidence type="ECO:0000256" key="3">
    <source>
        <dbReference type="ARBA" id="ARBA00022989"/>
    </source>
</evidence>
<dbReference type="Proteomes" id="UP001189429">
    <property type="component" value="Unassembled WGS sequence"/>
</dbReference>
<feature type="compositionally biased region" description="Low complexity" evidence="5">
    <location>
        <begin position="529"/>
        <end position="554"/>
    </location>
</feature>
<feature type="transmembrane region" description="Helical" evidence="6">
    <location>
        <begin position="276"/>
        <end position="301"/>
    </location>
</feature>
<evidence type="ECO:0000313" key="9">
    <source>
        <dbReference type="Proteomes" id="UP001189429"/>
    </source>
</evidence>